<name>A0AAD3HK67_9CHLO</name>
<feature type="compositionally biased region" description="Low complexity" evidence="1">
    <location>
        <begin position="85"/>
        <end position="111"/>
    </location>
</feature>
<protein>
    <submittedName>
        <fullName evidence="2">Uncharacterized protein</fullName>
    </submittedName>
</protein>
<gene>
    <name evidence="2" type="ORF">Agub_g4426</name>
</gene>
<dbReference type="GO" id="GO:0044528">
    <property type="term" value="P:regulation of mitochondrial mRNA stability"/>
    <property type="evidence" value="ECO:0007669"/>
    <property type="project" value="TreeGrafter"/>
</dbReference>
<dbReference type="GO" id="GO:0005759">
    <property type="term" value="C:mitochondrial matrix"/>
    <property type="evidence" value="ECO:0007669"/>
    <property type="project" value="TreeGrafter"/>
</dbReference>
<feature type="non-terminal residue" evidence="2">
    <location>
        <position position="1"/>
    </location>
</feature>
<keyword evidence="3" id="KW-1185">Reference proteome</keyword>
<dbReference type="InterPro" id="IPR050870">
    <property type="entry name" value="FAST_kinase"/>
</dbReference>
<dbReference type="GO" id="GO:1901259">
    <property type="term" value="P:chloroplast rRNA processing"/>
    <property type="evidence" value="ECO:0007669"/>
    <property type="project" value="TreeGrafter"/>
</dbReference>
<evidence type="ECO:0000256" key="1">
    <source>
        <dbReference type="SAM" id="MobiDB-lite"/>
    </source>
</evidence>
<feature type="compositionally biased region" description="Low complexity" evidence="1">
    <location>
        <begin position="216"/>
        <end position="233"/>
    </location>
</feature>
<feature type="region of interest" description="Disordered" evidence="1">
    <location>
        <begin position="189"/>
        <end position="287"/>
    </location>
</feature>
<reference evidence="2 3" key="1">
    <citation type="journal article" date="2021" name="Sci. Rep.">
        <title>Genome sequencing of the multicellular alga Astrephomene provides insights into convergent evolution of germ-soma differentiation.</title>
        <authorList>
            <person name="Yamashita S."/>
            <person name="Yamamoto K."/>
            <person name="Matsuzaki R."/>
            <person name="Suzuki S."/>
            <person name="Yamaguchi H."/>
            <person name="Hirooka S."/>
            <person name="Minakuchi Y."/>
            <person name="Miyagishima S."/>
            <person name="Kawachi M."/>
            <person name="Toyoda A."/>
            <person name="Nozaki H."/>
        </authorList>
    </citation>
    <scope>NUCLEOTIDE SEQUENCE [LARGE SCALE GENOMIC DNA]</scope>
    <source>
        <strain evidence="2 3">NIES-4017</strain>
    </source>
</reference>
<dbReference type="GO" id="GO:0009507">
    <property type="term" value="C:chloroplast"/>
    <property type="evidence" value="ECO:0007669"/>
    <property type="project" value="GOC"/>
</dbReference>
<feature type="region of interest" description="Disordered" evidence="1">
    <location>
        <begin position="326"/>
        <end position="361"/>
    </location>
</feature>
<sequence>MWRIRGHCPFRGLRCYSARRSIVRKAVKSQLQDGRVGAEQVSAHANHSWSDVGLHSLQHLPSLTPGVQHRGPPCTSPNPGSNDTEPVASVQQVEQQQQPASPYSSSSSSSSECRRGDCEPSTSDAPADGWWKPEQELSPREQAALNRRIMLCRSVGEMSELVRCYRRSMNYIHTSAAIVTLARLISAPASSKRQRTQQQQHKHGRPHPGFKPQPPQQQQAATTTTAAAAASTAVQRPGPLEAEAAAAEGRKGAPQQQQQQRQPQCRQPQQPPIAGTPSASPASPCPHRLLADLTSHFLAQRFSTKSARQYANVVWALGCLRAALDPQQAPQQSPHQRPHQAAHQSPHPQQPQPYPHPQLLDSTAADLLGSGYYKLTSAAPQELSNLALGLAKLGYRQGPLWAALTAAARRRLPAFKPQELHNLAWAVAAAGQDRGMVAAVAAAALPRLREMNGSGLANLLWSCATAECGPGEVFQAAAEVMLGR</sequence>
<accession>A0AAD3HK67</accession>
<feature type="region of interest" description="Disordered" evidence="1">
    <location>
        <begin position="61"/>
        <end position="137"/>
    </location>
</feature>
<dbReference type="PANTHER" id="PTHR21228">
    <property type="entry name" value="FAST LEU-RICH DOMAIN-CONTAINING"/>
    <property type="match status" value="1"/>
</dbReference>
<dbReference type="GO" id="GO:0003723">
    <property type="term" value="F:RNA binding"/>
    <property type="evidence" value="ECO:0007669"/>
    <property type="project" value="TreeGrafter"/>
</dbReference>
<dbReference type="Proteomes" id="UP001054857">
    <property type="component" value="Unassembled WGS sequence"/>
</dbReference>
<dbReference type="EMBL" id="BMAR01000005">
    <property type="protein sequence ID" value="GFR43355.1"/>
    <property type="molecule type" value="Genomic_DNA"/>
</dbReference>
<feature type="compositionally biased region" description="Low complexity" evidence="1">
    <location>
        <begin position="326"/>
        <end position="347"/>
    </location>
</feature>
<proteinExistence type="predicted"/>
<feature type="compositionally biased region" description="Basic residues" evidence="1">
    <location>
        <begin position="192"/>
        <end position="208"/>
    </location>
</feature>
<organism evidence="2 3">
    <name type="scientific">Astrephomene gubernaculifera</name>
    <dbReference type="NCBI Taxonomy" id="47775"/>
    <lineage>
        <taxon>Eukaryota</taxon>
        <taxon>Viridiplantae</taxon>
        <taxon>Chlorophyta</taxon>
        <taxon>core chlorophytes</taxon>
        <taxon>Chlorophyceae</taxon>
        <taxon>CS clade</taxon>
        <taxon>Chlamydomonadales</taxon>
        <taxon>Astrephomenaceae</taxon>
        <taxon>Astrephomene</taxon>
    </lineage>
</organism>
<feature type="compositionally biased region" description="Low complexity" evidence="1">
    <location>
        <begin position="254"/>
        <end position="268"/>
    </location>
</feature>
<dbReference type="PANTHER" id="PTHR21228:SF40">
    <property type="entry name" value="LD45607P"/>
    <property type="match status" value="1"/>
</dbReference>
<evidence type="ECO:0000313" key="3">
    <source>
        <dbReference type="Proteomes" id="UP001054857"/>
    </source>
</evidence>
<evidence type="ECO:0000313" key="2">
    <source>
        <dbReference type="EMBL" id="GFR43355.1"/>
    </source>
</evidence>
<dbReference type="AlphaFoldDB" id="A0AAD3HK67"/>
<dbReference type="GO" id="GO:0000963">
    <property type="term" value="P:mitochondrial RNA processing"/>
    <property type="evidence" value="ECO:0007669"/>
    <property type="project" value="TreeGrafter"/>
</dbReference>
<dbReference type="GO" id="GO:0035770">
    <property type="term" value="C:ribonucleoprotein granule"/>
    <property type="evidence" value="ECO:0007669"/>
    <property type="project" value="TreeGrafter"/>
</dbReference>
<comment type="caution">
    <text evidence="2">The sequence shown here is derived from an EMBL/GenBank/DDBJ whole genome shotgun (WGS) entry which is preliminary data.</text>
</comment>